<dbReference type="InParanoid" id="A0A066VDM5"/>
<dbReference type="RefSeq" id="XP_013240696.1">
    <property type="nucleotide sequence ID" value="XM_013385242.1"/>
</dbReference>
<evidence type="ECO:0000256" key="1">
    <source>
        <dbReference type="SAM" id="MobiDB-lite"/>
    </source>
</evidence>
<dbReference type="PANTHER" id="PTHR34689:SF1">
    <property type="entry name" value="NUCLEIC ACID-BINDING PROTEIN"/>
    <property type="match status" value="1"/>
</dbReference>
<reference evidence="2 3" key="1">
    <citation type="submission" date="2014-05" db="EMBL/GenBank/DDBJ databases">
        <title>Draft genome sequence of a rare smut relative, Tilletiaria anomala UBC 951.</title>
        <authorList>
            <consortium name="DOE Joint Genome Institute"/>
            <person name="Toome M."/>
            <person name="Kuo A."/>
            <person name="Henrissat B."/>
            <person name="Lipzen A."/>
            <person name="Tritt A."/>
            <person name="Yoshinaga Y."/>
            <person name="Zane M."/>
            <person name="Barry K."/>
            <person name="Grigoriev I.V."/>
            <person name="Spatafora J.W."/>
            <person name="Aimea M.C."/>
        </authorList>
    </citation>
    <scope>NUCLEOTIDE SEQUENCE [LARGE SCALE GENOMIC DNA]</scope>
    <source>
        <strain evidence="2 3">UBC 951</strain>
    </source>
</reference>
<dbReference type="STRING" id="1037660.A0A066VDM5"/>
<organism evidence="2 3">
    <name type="scientific">Tilletiaria anomala (strain ATCC 24038 / CBS 436.72 / UBC 951)</name>
    <dbReference type="NCBI Taxonomy" id="1037660"/>
    <lineage>
        <taxon>Eukaryota</taxon>
        <taxon>Fungi</taxon>
        <taxon>Dikarya</taxon>
        <taxon>Basidiomycota</taxon>
        <taxon>Ustilaginomycotina</taxon>
        <taxon>Exobasidiomycetes</taxon>
        <taxon>Georgefischeriales</taxon>
        <taxon>Tilletiariaceae</taxon>
        <taxon>Tilletiaria</taxon>
    </lineage>
</organism>
<dbReference type="Proteomes" id="UP000027361">
    <property type="component" value="Unassembled WGS sequence"/>
</dbReference>
<gene>
    <name evidence="2" type="ORF">K437DRAFT_228602</name>
</gene>
<protein>
    <submittedName>
        <fullName evidence="2">Uncharacterized protein</fullName>
    </submittedName>
</protein>
<keyword evidence="3" id="KW-1185">Reference proteome</keyword>
<accession>A0A066VDM5</accession>
<dbReference type="GeneID" id="25262670"/>
<dbReference type="PANTHER" id="PTHR34689">
    <property type="entry name" value="NUCLEIC ACID-BINDING PROTEIN"/>
    <property type="match status" value="1"/>
</dbReference>
<dbReference type="EMBL" id="JMSN01000119">
    <property type="protein sequence ID" value="KDN38383.1"/>
    <property type="molecule type" value="Genomic_DNA"/>
</dbReference>
<sequence length="138" mass="15770">EFRTWLVEERHINPETISKSEEKKQISTFVEDYNTATFPQDKYYNLEAHERRMAMIRAGETLPDTGGYDPLADEKALAAQQRSARSTAASAAPATHMTKAQLEELRRVQNERIEAGKMKQLGMQVKSNAGVRMDERLR</sequence>
<feature type="compositionally biased region" description="Low complexity" evidence="1">
    <location>
        <begin position="80"/>
        <end position="95"/>
    </location>
</feature>
<name>A0A066VDM5_TILAU</name>
<dbReference type="AlphaFoldDB" id="A0A066VDM5"/>
<comment type="caution">
    <text evidence="2">The sequence shown here is derived from an EMBL/GenBank/DDBJ whole genome shotgun (WGS) entry which is preliminary data.</text>
</comment>
<feature type="region of interest" description="Disordered" evidence="1">
    <location>
        <begin position="80"/>
        <end position="109"/>
    </location>
</feature>
<feature type="non-terminal residue" evidence="2">
    <location>
        <position position="1"/>
    </location>
</feature>
<proteinExistence type="predicted"/>
<dbReference type="HOGENOM" id="CLU_072374_1_0_1"/>
<dbReference type="OMA" id="HEKFYNI"/>
<dbReference type="OrthoDB" id="2538345at2759"/>
<evidence type="ECO:0000313" key="3">
    <source>
        <dbReference type="Proteomes" id="UP000027361"/>
    </source>
</evidence>
<evidence type="ECO:0000313" key="2">
    <source>
        <dbReference type="EMBL" id="KDN38383.1"/>
    </source>
</evidence>